<evidence type="ECO:0008006" key="5">
    <source>
        <dbReference type="Google" id="ProtNLM"/>
    </source>
</evidence>
<proteinExistence type="predicted"/>
<feature type="region of interest" description="Disordered" evidence="1">
    <location>
        <begin position="276"/>
        <end position="304"/>
    </location>
</feature>
<comment type="caution">
    <text evidence="3">The sequence shown here is derived from an EMBL/GenBank/DDBJ whole genome shotgun (WGS) entry which is preliminary data.</text>
</comment>
<name>A0A6N8ISE3_9BURK</name>
<feature type="chain" id="PRO_5026975478" description="YjbH domain-containing protein" evidence="2">
    <location>
        <begin position="23"/>
        <end position="739"/>
    </location>
</feature>
<evidence type="ECO:0000256" key="1">
    <source>
        <dbReference type="SAM" id="MobiDB-lite"/>
    </source>
</evidence>
<feature type="compositionally biased region" description="Pro residues" evidence="1">
    <location>
        <begin position="286"/>
        <end position="299"/>
    </location>
</feature>
<evidence type="ECO:0000313" key="3">
    <source>
        <dbReference type="EMBL" id="MVQ29774.1"/>
    </source>
</evidence>
<sequence>MRAPKPTTLALAIGMTTLPAWAIDTTLTSAGFTGLGITPNAHLLGWGRMEVGYENQLPGNVRRPDGHNAVLGFGLLPNLEFAGRLATNTIHDNCFTSGCGARDLSASAKAGIGLDVANRWRVALGATDVGGSVTYFRTYYGVLTFNEGPFEASAGGAKRSGNGVNGSQAPLDGPFAALAWQPIPLVRGHVEYTDGNSWAGVRLFAPKQWMPDGWLLSAGANVRLNNNTLTERSWWSASLSIPLYKTPGLSGAQTAALPPLRPGEQPLPAYEARTVPAPQASTAAPALPPPVSLAPPAHPTPALTQTAASDDELRALANALQAKALEDIWVGRMPDGTLAIRVNNGSYQWNSADALGVALGVIGRSFSEHKAGFRLVLTQRQVPLVAVTGQADCLRQWIEQATSTCTAGQLSTPGTLPLEPLYEGAAWVVERQKPASKTLRLSVSPVLRTNFGTELGAYDYSVGVNVTAQLPLWAGASVEWGLNAPLANSNDYEPGGVFADRAVKAGTERLTLTQVTRVPLERWFSPSQKLGAMPGALTAQATVGRIGTFYDGVVGALRWEPGDGRHRVSGQAGYFQNNDSQGGFGPLGSFQHGGPVLGSYRFSFLPTRTDFEGTVGQFLNNDRGFQLTMRQWFTDVAVDVFYKRTTFPGQSAAQLVGVQLSLPIGPRRDWQPAPYLQVGGTPRFSHLVETTIREGAGNPLRLGHAVRTPAQDLNDYFNSDRSGLAWFEDNLRRVRDAAR</sequence>
<feature type="compositionally biased region" description="Low complexity" evidence="1">
    <location>
        <begin position="276"/>
        <end position="285"/>
    </location>
</feature>
<dbReference type="EMBL" id="WSEL01000003">
    <property type="protein sequence ID" value="MVQ29774.1"/>
    <property type="molecule type" value="Genomic_DNA"/>
</dbReference>
<evidence type="ECO:0000313" key="4">
    <source>
        <dbReference type="Proteomes" id="UP000469385"/>
    </source>
</evidence>
<dbReference type="Proteomes" id="UP000469385">
    <property type="component" value="Unassembled WGS sequence"/>
</dbReference>
<dbReference type="RefSeq" id="WP_157397743.1">
    <property type="nucleotide sequence ID" value="NZ_WSEL01000003.1"/>
</dbReference>
<keyword evidence="2" id="KW-0732">Signal</keyword>
<dbReference type="Pfam" id="PF06082">
    <property type="entry name" value="YjbH"/>
    <property type="match status" value="1"/>
</dbReference>
<feature type="signal peptide" evidence="2">
    <location>
        <begin position="1"/>
        <end position="22"/>
    </location>
</feature>
<reference evidence="3 4" key="1">
    <citation type="submission" date="2019-12" db="EMBL/GenBank/DDBJ databases">
        <authorList>
            <person name="Huq M.A."/>
        </authorList>
    </citation>
    <scope>NUCLEOTIDE SEQUENCE [LARGE SCALE GENOMIC DNA]</scope>
    <source>
        <strain evidence="3 4">MAH-25</strain>
    </source>
</reference>
<evidence type="ECO:0000256" key="2">
    <source>
        <dbReference type="SAM" id="SignalP"/>
    </source>
</evidence>
<gene>
    <name evidence="3" type="ORF">GON04_09965</name>
</gene>
<accession>A0A6N8ISE3</accession>
<keyword evidence="4" id="KW-1185">Reference proteome</keyword>
<organism evidence="3 4">
    <name type="scientific">Ramlibacter pinisoli</name>
    <dbReference type="NCBI Taxonomy" id="2682844"/>
    <lineage>
        <taxon>Bacteria</taxon>
        <taxon>Pseudomonadati</taxon>
        <taxon>Pseudomonadota</taxon>
        <taxon>Betaproteobacteria</taxon>
        <taxon>Burkholderiales</taxon>
        <taxon>Comamonadaceae</taxon>
        <taxon>Ramlibacter</taxon>
    </lineage>
</organism>
<protein>
    <recommendedName>
        <fullName evidence="5">YjbH domain-containing protein</fullName>
    </recommendedName>
</protein>
<dbReference type="AlphaFoldDB" id="A0A6N8ISE3"/>
<dbReference type="InterPro" id="IPR010344">
    <property type="entry name" value="YbjH"/>
</dbReference>